<evidence type="ECO:0000313" key="2">
    <source>
        <dbReference type="Proteomes" id="UP000735302"/>
    </source>
</evidence>
<keyword evidence="2" id="KW-1185">Reference proteome</keyword>
<protein>
    <submittedName>
        <fullName evidence="1">Uncharacterized protein</fullName>
    </submittedName>
</protein>
<reference evidence="1 2" key="1">
    <citation type="journal article" date="2021" name="Elife">
        <title>Chloroplast acquisition without the gene transfer in kleptoplastic sea slugs, Plakobranchus ocellatus.</title>
        <authorList>
            <person name="Maeda T."/>
            <person name="Takahashi S."/>
            <person name="Yoshida T."/>
            <person name="Shimamura S."/>
            <person name="Takaki Y."/>
            <person name="Nagai Y."/>
            <person name="Toyoda A."/>
            <person name="Suzuki Y."/>
            <person name="Arimoto A."/>
            <person name="Ishii H."/>
            <person name="Satoh N."/>
            <person name="Nishiyama T."/>
            <person name="Hasebe M."/>
            <person name="Maruyama T."/>
            <person name="Minagawa J."/>
            <person name="Obokata J."/>
            <person name="Shigenobu S."/>
        </authorList>
    </citation>
    <scope>NUCLEOTIDE SEQUENCE [LARGE SCALE GENOMIC DNA]</scope>
</reference>
<gene>
    <name evidence="1" type="ORF">PoB_005412600</name>
</gene>
<accession>A0AAV4C4E0</accession>
<evidence type="ECO:0000313" key="1">
    <source>
        <dbReference type="EMBL" id="GFO27621.1"/>
    </source>
</evidence>
<dbReference type="EMBL" id="BLXT01005934">
    <property type="protein sequence ID" value="GFO27621.1"/>
    <property type="molecule type" value="Genomic_DNA"/>
</dbReference>
<dbReference type="Proteomes" id="UP000735302">
    <property type="component" value="Unassembled WGS sequence"/>
</dbReference>
<comment type="caution">
    <text evidence="1">The sequence shown here is derived from an EMBL/GenBank/DDBJ whole genome shotgun (WGS) entry which is preliminary data.</text>
</comment>
<proteinExistence type="predicted"/>
<name>A0AAV4C4E0_9GAST</name>
<dbReference type="AlphaFoldDB" id="A0AAV4C4E0"/>
<sequence>MNTFNTKISHTFRSSSGLSIGGGHQTKCLQISRRISSYCTTKASMNQLGGAASNYDDHKNEYKCRRKHYKNLFLLLAPGSNMSTRLMEAKLLES</sequence>
<organism evidence="1 2">
    <name type="scientific">Plakobranchus ocellatus</name>
    <dbReference type="NCBI Taxonomy" id="259542"/>
    <lineage>
        <taxon>Eukaryota</taxon>
        <taxon>Metazoa</taxon>
        <taxon>Spiralia</taxon>
        <taxon>Lophotrochozoa</taxon>
        <taxon>Mollusca</taxon>
        <taxon>Gastropoda</taxon>
        <taxon>Heterobranchia</taxon>
        <taxon>Euthyneura</taxon>
        <taxon>Panpulmonata</taxon>
        <taxon>Sacoglossa</taxon>
        <taxon>Placobranchoidea</taxon>
        <taxon>Plakobranchidae</taxon>
        <taxon>Plakobranchus</taxon>
    </lineage>
</organism>